<evidence type="ECO:0000313" key="6">
    <source>
        <dbReference type="EMBL" id="RFB91125.1"/>
    </source>
</evidence>
<keyword evidence="3" id="KW-0862">Zinc</keyword>
<evidence type="ECO:0000256" key="2">
    <source>
        <dbReference type="ARBA" id="ARBA00022771"/>
    </source>
</evidence>
<evidence type="ECO:0000256" key="3">
    <source>
        <dbReference type="ARBA" id="ARBA00022833"/>
    </source>
</evidence>
<keyword evidence="1" id="KW-0479">Metal-binding</keyword>
<evidence type="ECO:0000256" key="1">
    <source>
        <dbReference type="ARBA" id="ARBA00022723"/>
    </source>
</evidence>
<dbReference type="Pfam" id="PF06527">
    <property type="entry name" value="TniQ"/>
    <property type="match status" value="1"/>
</dbReference>
<dbReference type="PROSITE" id="PS00518">
    <property type="entry name" value="ZF_RING_1"/>
    <property type="match status" value="1"/>
</dbReference>
<dbReference type="AlphaFoldDB" id="A0A3E1BFR0"/>
<name>A0A3E1BFR0_RHILT</name>
<protein>
    <recommendedName>
        <fullName evidence="5">TniQ domain-containing protein</fullName>
    </recommendedName>
</protein>
<proteinExistence type="predicted"/>
<evidence type="ECO:0000256" key="4">
    <source>
        <dbReference type="SAM" id="MobiDB-lite"/>
    </source>
</evidence>
<evidence type="ECO:0000313" key="7">
    <source>
        <dbReference type="Proteomes" id="UP000256748"/>
    </source>
</evidence>
<reference evidence="6 7" key="1">
    <citation type="submission" date="2017-03" db="EMBL/GenBank/DDBJ databases">
        <title>Genome analysis of Rhizobial strains effectives or ineffectives for nitrogen fixation isolated from bean seeds.</title>
        <authorList>
            <person name="Peralta H."/>
            <person name="Aguilar-Vera A."/>
            <person name="Mora Y."/>
            <person name="Vargas-Lagunas C."/>
            <person name="Girard L."/>
            <person name="Mora J."/>
        </authorList>
    </citation>
    <scope>NUCLEOTIDE SEQUENCE [LARGE SCALE GENOMIC DNA]</scope>
    <source>
        <strain evidence="6 7">CCGM5</strain>
    </source>
</reference>
<organism evidence="6 7">
    <name type="scientific">Rhizobium leguminosarum bv. trifolii</name>
    <dbReference type="NCBI Taxonomy" id="386"/>
    <lineage>
        <taxon>Bacteria</taxon>
        <taxon>Pseudomonadati</taxon>
        <taxon>Pseudomonadota</taxon>
        <taxon>Alphaproteobacteria</taxon>
        <taxon>Hyphomicrobiales</taxon>
        <taxon>Rhizobiaceae</taxon>
        <taxon>Rhizobium/Agrobacterium group</taxon>
        <taxon>Rhizobium</taxon>
    </lineage>
</organism>
<keyword evidence="2" id="KW-0863">Zinc-finger</keyword>
<gene>
    <name evidence="6" type="ORF">B5K10_17585</name>
</gene>
<feature type="domain" description="TniQ" evidence="5">
    <location>
        <begin position="15"/>
        <end position="138"/>
    </location>
</feature>
<dbReference type="Proteomes" id="UP000256748">
    <property type="component" value="Unassembled WGS sequence"/>
</dbReference>
<dbReference type="EMBL" id="NAOO01000019">
    <property type="protein sequence ID" value="RFB91125.1"/>
    <property type="molecule type" value="Genomic_DNA"/>
</dbReference>
<sequence length="739" mass="83824">MNSFLFRAARPFSKWRVRPFPGEGAFSYFHRLVRDQEDCQPTSYANALGLPRSKIGAGELLQALWKLPIKEEQKQSLARWTPLPVDGHFTVNGIPLHHRIIPLCRHRYCQDCIAEAPFHRTWWDIVGYEICPFHRAPLLSWPSTTVGEVWPPFYGYEAGRPVHEQSEQDNDRESFEAYLLSRLGFLAANGRSMPLLDDNSLDDVIWYAGTFGRLLRNRRTRQRPATDQKDYQVGFEALRNDRHHVVTSLTTWLIENNSQEDLRKGSAHALGWSSAFAQTKGRTGELTSPLGREIILAQTLSCAQVGSVGFSRLGRSEMKVWPISLKRAGLILGVTERSVEIIAENTGVMFNSNAKHKLVGEAEFYAMSRFTERMVGPDDAARKLKCSKVQLDRLAWHGFIRRIRYTRSAHPSYLDDDLDRILARIEKLPESVGDVITIDEAARRRNTSDSAIMVAFLNGKYDGFREPGSSAFGGLRLPASIESARKKRGGRPARPGRKHSTDTLMPRSEFKVMANLLPGSVAALVRHGHLPVTDEDMRVPLLLREAAMSFHARYVNPSPYLQVAISQLRRRLNELDLPVLFGDICDNLIVERSRFEAATGLVTLPTDPLILALWQDLRVSFERHAPSFMVPRRLGAMKHVVWTTAIKASFTVFVREEGFHIEKKFGPKHSLRDWSAYITDPDRIRTMLAGFRWSQETEGCTASMTASSQDDFDRAAIGLGQLCDLLRVKQPPIRRKKRD</sequence>
<feature type="compositionally biased region" description="Basic residues" evidence="4">
    <location>
        <begin position="485"/>
        <end position="498"/>
    </location>
</feature>
<evidence type="ECO:0000259" key="5">
    <source>
        <dbReference type="Pfam" id="PF06527"/>
    </source>
</evidence>
<dbReference type="InterPro" id="IPR017907">
    <property type="entry name" value="Znf_RING_CS"/>
</dbReference>
<dbReference type="InterPro" id="IPR009492">
    <property type="entry name" value="TniQ"/>
</dbReference>
<comment type="caution">
    <text evidence="6">The sequence shown here is derived from an EMBL/GenBank/DDBJ whole genome shotgun (WGS) entry which is preliminary data.</text>
</comment>
<dbReference type="GO" id="GO:0008270">
    <property type="term" value="F:zinc ion binding"/>
    <property type="evidence" value="ECO:0007669"/>
    <property type="project" value="UniProtKB-KW"/>
</dbReference>
<accession>A0A3E1BFR0</accession>
<feature type="region of interest" description="Disordered" evidence="4">
    <location>
        <begin position="483"/>
        <end position="502"/>
    </location>
</feature>